<dbReference type="AlphaFoldDB" id="A0A202ECY3"/>
<evidence type="ECO:0000313" key="3">
    <source>
        <dbReference type="Proteomes" id="UP000196084"/>
    </source>
</evidence>
<feature type="compositionally biased region" description="Basic and acidic residues" evidence="1">
    <location>
        <begin position="11"/>
        <end position="27"/>
    </location>
</feature>
<protein>
    <submittedName>
        <fullName evidence="2">KEOPS complex Pcc1-like subunit</fullName>
    </submittedName>
</protein>
<evidence type="ECO:0000256" key="1">
    <source>
        <dbReference type="SAM" id="MobiDB-lite"/>
    </source>
</evidence>
<feature type="region of interest" description="Disordered" evidence="1">
    <location>
        <begin position="72"/>
        <end position="100"/>
    </location>
</feature>
<dbReference type="Proteomes" id="UP000196084">
    <property type="component" value="Unassembled WGS sequence"/>
</dbReference>
<name>A0A202ECY3_9EURY</name>
<reference evidence="2 3" key="1">
    <citation type="submission" date="2017-02" db="EMBL/GenBank/DDBJ databases">
        <title>Natronthermophilus aegyptiacus gen. nov.,sp. nov., an aerobic, extremely halophilic alkalithermophilic archaeon isolated from the athalassohaline Wadi An Natrun, Egypt.</title>
        <authorList>
            <person name="Zhao B."/>
        </authorList>
    </citation>
    <scope>NUCLEOTIDE SEQUENCE [LARGE SCALE GENOMIC DNA]</scope>
    <source>
        <strain evidence="2 3">CGMCC 1.3597</strain>
    </source>
</reference>
<organism evidence="2 3">
    <name type="scientific">Natronolimnobius baerhuensis</name>
    <dbReference type="NCBI Taxonomy" id="253108"/>
    <lineage>
        <taxon>Archaea</taxon>
        <taxon>Methanobacteriati</taxon>
        <taxon>Methanobacteriota</taxon>
        <taxon>Stenosarchaea group</taxon>
        <taxon>Halobacteria</taxon>
        <taxon>Halobacteriales</taxon>
        <taxon>Natrialbaceae</taxon>
        <taxon>Natronolimnobius</taxon>
    </lineage>
</organism>
<dbReference type="RefSeq" id="WP_054863073.1">
    <property type="nucleotide sequence ID" value="NZ_MWPH01000001.1"/>
</dbReference>
<sequence length="100" mass="10718">MSRRASVTIRTRHDEPGRLARALRPDNTDEMETGVDGDTLVTTIERDSTSGLQATADDYVVNLEVALEVLDRGASGTVDSTDGRGRASDAAHNTNTTTNE</sequence>
<feature type="region of interest" description="Disordered" evidence="1">
    <location>
        <begin position="1"/>
        <end position="36"/>
    </location>
</feature>
<comment type="caution">
    <text evidence="2">The sequence shown here is derived from an EMBL/GenBank/DDBJ whole genome shotgun (WGS) entry which is preliminary data.</text>
</comment>
<dbReference type="EMBL" id="MWPH01000001">
    <property type="protein sequence ID" value="OVE86133.1"/>
    <property type="molecule type" value="Genomic_DNA"/>
</dbReference>
<proteinExistence type="predicted"/>
<dbReference type="NCBIfam" id="NF011470">
    <property type="entry name" value="PRK14887.1"/>
    <property type="match status" value="1"/>
</dbReference>
<keyword evidence="3" id="KW-1185">Reference proteome</keyword>
<feature type="compositionally biased region" description="Polar residues" evidence="1">
    <location>
        <begin position="91"/>
        <end position="100"/>
    </location>
</feature>
<dbReference type="OrthoDB" id="107316at2157"/>
<gene>
    <name evidence="2" type="ORF">B2G88_04905</name>
</gene>
<evidence type="ECO:0000313" key="2">
    <source>
        <dbReference type="EMBL" id="OVE86133.1"/>
    </source>
</evidence>
<accession>A0A202ECY3</accession>